<dbReference type="EMBL" id="BGPR01209887">
    <property type="protein sequence ID" value="GBN39187.1"/>
    <property type="molecule type" value="Genomic_DNA"/>
</dbReference>
<name>A0A4Y2NMD6_ARAVE</name>
<proteinExistence type="predicted"/>
<dbReference type="InterPro" id="IPR051320">
    <property type="entry name" value="Viral_Replic_Matur_Polypro"/>
</dbReference>
<keyword evidence="1" id="KW-0548">Nucleotidyltransferase</keyword>
<comment type="caution">
    <text evidence="6">The sequence shown here is derived from an EMBL/GenBank/DDBJ whole genome shotgun (WGS) entry which is preliminary data.</text>
</comment>
<feature type="domain" description="Reverse transcriptase/retrotransposon-derived protein RNase H-like" evidence="5">
    <location>
        <begin position="60"/>
        <end position="158"/>
    </location>
</feature>
<dbReference type="Proteomes" id="UP000499080">
    <property type="component" value="Unassembled WGS sequence"/>
</dbReference>
<keyword evidence="4" id="KW-0695">RNA-directed DNA polymerase</keyword>
<dbReference type="CDD" id="cd09274">
    <property type="entry name" value="RNase_HI_RT_Ty3"/>
    <property type="match status" value="1"/>
</dbReference>
<dbReference type="Pfam" id="PF17919">
    <property type="entry name" value="RT_RNaseH_2"/>
    <property type="match status" value="1"/>
</dbReference>
<dbReference type="OrthoDB" id="6433897at2759"/>
<dbReference type="Gene3D" id="3.10.20.370">
    <property type="match status" value="1"/>
</dbReference>
<keyword evidence="1" id="KW-0808">Transferase</keyword>
<dbReference type="InterPro" id="IPR041577">
    <property type="entry name" value="RT_RNaseH_2"/>
</dbReference>
<dbReference type="GO" id="GO:0003964">
    <property type="term" value="F:RNA-directed DNA polymerase activity"/>
    <property type="evidence" value="ECO:0007669"/>
    <property type="project" value="UniProtKB-KW"/>
</dbReference>
<feature type="non-terminal residue" evidence="6">
    <location>
        <position position="1"/>
    </location>
</feature>
<dbReference type="SUPFAM" id="SSF56672">
    <property type="entry name" value="DNA/RNA polymerases"/>
    <property type="match status" value="1"/>
</dbReference>
<reference evidence="6 7" key="1">
    <citation type="journal article" date="2019" name="Sci. Rep.">
        <title>Orb-weaving spider Araneus ventricosus genome elucidates the spidroin gene catalogue.</title>
        <authorList>
            <person name="Kono N."/>
            <person name="Nakamura H."/>
            <person name="Ohtoshi R."/>
            <person name="Moran D.A.P."/>
            <person name="Shinohara A."/>
            <person name="Yoshida Y."/>
            <person name="Fujiwara M."/>
            <person name="Mori M."/>
            <person name="Tomita M."/>
            <person name="Arakawa K."/>
        </authorList>
    </citation>
    <scope>NUCLEOTIDE SEQUENCE [LARGE SCALE GENOMIC DNA]</scope>
</reference>
<evidence type="ECO:0000256" key="2">
    <source>
        <dbReference type="ARBA" id="ARBA00022722"/>
    </source>
</evidence>
<organism evidence="6 7">
    <name type="scientific">Araneus ventricosus</name>
    <name type="common">Orbweaver spider</name>
    <name type="synonym">Epeira ventricosa</name>
    <dbReference type="NCBI Taxonomy" id="182803"/>
    <lineage>
        <taxon>Eukaryota</taxon>
        <taxon>Metazoa</taxon>
        <taxon>Ecdysozoa</taxon>
        <taxon>Arthropoda</taxon>
        <taxon>Chelicerata</taxon>
        <taxon>Arachnida</taxon>
        <taxon>Araneae</taxon>
        <taxon>Araneomorphae</taxon>
        <taxon>Entelegynae</taxon>
        <taxon>Araneoidea</taxon>
        <taxon>Araneidae</taxon>
        <taxon>Araneus</taxon>
    </lineage>
</organism>
<dbReference type="FunFam" id="3.10.20.370:FF:000001">
    <property type="entry name" value="Retrovirus-related Pol polyprotein from transposon 17.6-like protein"/>
    <property type="match status" value="1"/>
</dbReference>
<keyword evidence="3" id="KW-0378">Hydrolase</keyword>
<dbReference type="InterPro" id="IPR043502">
    <property type="entry name" value="DNA/RNA_pol_sf"/>
</dbReference>
<evidence type="ECO:0000313" key="6">
    <source>
        <dbReference type="EMBL" id="GBN39187.1"/>
    </source>
</evidence>
<dbReference type="PANTHER" id="PTHR33064:SF37">
    <property type="entry name" value="RIBONUCLEASE H"/>
    <property type="match status" value="1"/>
</dbReference>
<evidence type="ECO:0000256" key="4">
    <source>
        <dbReference type="ARBA" id="ARBA00022918"/>
    </source>
</evidence>
<keyword evidence="7" id="KW-1185">Reference proteome</keyword>
<keyword evidence="2" id="KW-0540">Nuclease</keyword>
<evidence type="ECO:0000259" key="5">
    <source>
        <dbReference type="Pfam" id="PF17919"/>
    </source>
</evidence>
<dbReference type="GO" id="GO:0004519">
    <property type="term" value="F:endonuclease activity"/>
    <property type="evidence" value="ECO:0007669"/>
    <property type="project" value="UniProtKB-KW"/>
</dbReference>
<evidence type="ECO:0000313" key="7">
    <source>
        <dbReference type="Proteomes" id="UP000499080"/>
    </source>
</evidence>
<accession>A0A4Y2NMD6</accession>
<protein>
    <recommendedName>
        <fullName evidence="5">Reverse transcriptase/retrotransposon-derived protein RNase H-like domain-containing protein</fullName>
    </recommendedName>
</protein>
<evidence type="ECO:0000256" key="1">
    <source>
        <dbReference type="ARBA" id="ARBA00022695"/>
    </source>
</evidence>
<dbReference type="AlphaFoldDB" id="A0A4Y2NMD6"/>
<sequence>ISPTHNLDPIAQLFRTFNFYRRCIPKAADILEALVKFLEGHKNKKKHPRSNAHSSEQLQWNDAATLSFKAYKEAIAKATLLMHPISGAVLSLCVDASNVAVGGSLMQLSNDQWKPIAFYSSKLKKSQKNWSTYDRELFAIYSSVKKFRHMFESRTFVIYTDQNP</sequence>
<keyword evidence="3" id="KW-0255">Endonuclease</keyword>
<evidence type="ECO:0000256" key="3">
    <source>
        <dbReference type="ARBA" id="ARBA00022759"/>
    </source>
</evidence>
<gene>
    <name evidence="6" type="ORF">AVEN_134456_1</name>
</gene>
<dbReference type="PANTHER" id="PTHR33064">
    <property type="entry name" value="POL PROTEIN"/>
    <property type="match status" value="1"/>
</dbReference>